<feature type="region of interest" description="Disordered" evidence="1">
    <location>
        <begin position="1"/>
        <end position="20"/>
    </location>
</feature>
<dbReference type="AlphaFoldDB" id="A0A6J7IZR1"/>
<evidence type="ECO:0000256" key="1">
    <source>
        <dbReference type="SAM" id="MobiDB-lite"/>
    </source>
</evidence>
<name>A0A6J7IZR1_9ZZZZ</name>
<reference evidence="2" key="1">
    <citation type="submission" date="2020-05" db="EMBL/GenBank/DDBJ databases">
        <authorList>
            <person name="Chiriac C."/>
            <person name="Salcher M."/>
            <person name="Ghai R."/>
            <person name="Kavagutti S V."/>
        </authorList>
    </citation>
    <scope>NUCLEOTIDE SEQUENCE</scope>
</reference>
<sequence>MPTGFPEASNSSETVSCRSKLEMSLGSSMPSIDSPGKVTVGRSVCWNSSITWNNGA</sequence>
<feature type="compositionally biased region" description="Polar residues" evidence="1">
    <location>
        <begin position="8"/>
        <end position="17"/>
    </location>
</feature>
<gene>
    <name evidence="2" type="ORF">UFOPK3472_04356</name>
</gene>
<dbReference type="EMBL" id="CAFBLX010000541">
    <property type="protein sequence ID" value="CAB4935732.1"/>
    <property type="molecule type" value="Genomic_DNA"/>
</dbReference>
<proteinExistence type="predicted"/>
<organism evidence="2">
    <name type="scientific">freshwater metagenome</name>
    <dbReference type="NCBI Taxonomy" id="449393"/>
    <lineage>
        <taxon>unclassified sequences</taxon>
        <taxon>metagenomes</taxon>
        <taxon>ecological metagenomes</taxon>
    </lineage>
</organism>
<accession>A0A6J7IZR1</accession>
<protein>
    <submittedName>
        <fullName evidence="2">Unannotated protein</fullName>
    </submittedName>
</protein>
<evidence type="ECO:0000313" key="2">
    <source>
        <dbReference type="EMBL" id="CAB4935732.1"/>
    </source>
</evidence>